<dbReference type="EMBL" id="GBHO01026298">
    <property type="protein sequence ID" value="JAG17306.1"/>
    <property type="molecule type" value="Transcribed_RNA"/>
</dbReference>
<dbReference type="EMBL" id="GDHC01018924">
    <property type="protein sequence ID" value="JAP99704.1"/>
    <property type="molecule type" value="Transcribed_RNA"/>
</dbReference>
<organism evidence="7">
    <name type="scientific">Lygus hesperus</name>
    <name type="common">Western plant bug</name>
    <dbReference type="NCBI Taxonomy" id="30085"/>
    <lineage>
        <taxon>Eukaryota</taxon>
        <taxon>Metazoa</taxon>
        <taxon>Ecdysozoa</taxon>
        <taxon>Arthropoda</taxon>
        <taxon>Hexapoda</taxon>
        <taxon>Insecta</taxon>
        <taxon>Pterygota</taxon>
        <taxon>Neoptera</taxon>
        <taxon>Paraneoptera</taxon>
        <taxon>Hemiptera</taxon>
        <taxon>Heteroptera</taxon>
        <taxon>Panheteroptera</taxon>
        <taxon>Cimicomorpha</taxon>
        <taxon>Miridae</taxon>
        <taxon>Mirini</taxon>
        <taxon>Lygus</taxon>
    </lineage>
</organism>
<dbReference type="EMBL" id="GBRD01011731">
    <property type="protein sequence ID" value="JAG54093.1"/>
    <property type="molecule type" value="Transcribed_RNA"/>
</dbReference>
<dbReference type="EMBL" id="GBHO01020260">
    <property type="protein sequence ID" value="JAG23344.1"/>
    <property type="molecule type" value="Transcribed_RNA"/>
</dbReference>
<proteinExistence type="predicted"/>
<protein>
    <submittedName>
        <fullName evidence="7">Tumor protein p53-inducible protein 13</fullName>
    </submittedName>
</protein>
<feature type="region of interest" description="Disordered" evidence="1">
    <location>
        <begin position="56"/>
        <end position="83"/>
    </location>
</feature>
<reference evidence="9" key="4">
    <citation type="journal article" date="2016" name="Gigascience">
        <title>De novo construction of an expanded transcriptome assembly for the western tarnished plant bug, Lygus hesperus.</title>
        <authorList>
            <person name="Tassone E.E."/>
            <person name="Geib S.M."/>
            <person name="Hall B."/>
            <person name="Fabrick J.A."/>
            <person name="Brent C.S."/>
            <person name="Hull J.J."/>
        </authorList>
    </citation>
    <scope>NUCLEOTIDE SEQUENCE</scope>
</reference>
<evidence type="ECO:0000313" key="5">
    <source>
        <dbReference type="EMBL" id="JAG17306.1"/>
    </source>
</evidence>
<dbReference type="Pfam" id="PF11303">
    <property type="entry name" value="DUF3105"/>
    <property type="match status" value="1"/>
</dbReference>
<feature type="compositionally biased region" description="Polar residues" evidence="1">
    <location>
        <begin position="65"/>
        <end position="76"/>
    </location>
</feature>
<accession>A0A0A9XTV3</accession>
<evidence type="ECO:0000256" key="1">
    <source>
        <dbReference type="SAM" id="MobiDB-lite"/>
    </source>
</evidence>
<gene>
    <name evidence="7" type="primary">TP53I13_7</name>
    <name evidence="4" type="synonym">TP53I13_0</name>
    <name evidence="3" type="synonym">TP53I13_1</name>
    <name evidence="6" type="synonym">TP53I13_4</name>
    <name evidence="5" type="synonym">TP53I13_8</name>
    <name evidence="3" type="ORF">CM83_71841</name>
    <name evidence="4" type="ORF">CM83_71844</name>
    <name evidence="5" type="ORF">CM83_71851</name>
    <name evidence="7" type="ORF">CM83_71856</name>
    <name evidence="6" type="ORF">CM83_71864</name>
    <name evidence="9" type="ORF">g.80481</name>
</gene>
<dbReference type="EMBL" id="GBHO01026300">
    <property type="protein sequence ID" value="JAG17304.1"/>
    <property type="molecule type" value="Transcribed_RNA"/>
</dbReference>
<sequence length="335" mass="38536">MRDPKMISPVISLLLLVTVHHSSGIDFRKYLPLLGQPKSPDDSWTGRWFPDKPSLAPSHEPLNGFSENSMSPPRQDNSWRGRWFPDKPGILDHPADISSSSRSSQDYLVDDWKSELNHMGQVSKHVSEMFAMDNSFCDDGKQNLTVDFPPDESHFVCHSGDRYIEPQYELPPILTKYPIPAAFVPSHRCMNVSIEYPFSPPTFGNHRPNWAKWGEYEYLPPQRWIHNLEHGGIVMLYNPCAHHFLVNQLREIVRNCLYKHVITPYRLSSERPLALIAWGWSLTMSEVDVEEAKKFIEDHANRGPEMIDSDGKYELYLKDPASNYSHLGQGICSKY</sequence>
<evidence type="ECO:0000313" key="4">
    <source>
        <dbReference type="EMBL" id="JAG17304.1"/>
    </source>
</evidence>
<evidence type="ECO:0000313" key="9">
    <source>
        <dbReference type="EMBL" id="JAP99704.1"/>
    </source>
</evidence>
<dbReference type="EMBL" id="GBHO01020261">
    <property type="protein sequence ID" value="JAG23343.1"/>
    <property type="molecule type" value="Transcribed_RNA"/>
</dbReference>
<evidence type="ECO:0000313" key="6">
    <source>
        <dbReference type="EMBL" id="JAG23343.1"/>
    </source>
</evidence>
<dbReference type="PANTHER" id="PTHR34179">
    <property type="entry name" value="TUMOR PROTEIN P53-INDUCIBLE PROTEIN 13"/>
    <property type="match status" value="1"/>
</dbReference>
<dbReference type="AlphaFoldDB" id="A0A0A9XTV3"/>
<evidence type="ECO:0000256" key="2">
    <source>
        <dbReference type="SAM" id="SignalP"/>
    </source>
</evidence>
<name>A0A0A9XTV3_LYGHE</name>
<reference evidence="7" key="1">
    <citation type="journal article" date="2014" name="PLoS ONE">
        <title>Transcriptome-Based Identification of ABC Transporters in the Western Tarnished Plant Bug Lygus hesperus.</title>
        <authorList>
            <person name="Hull J.J."/>
            <person name="Chaney K."/>
            <person name="Geib S.M."/>
            <person name="Fabrick J.A."/>
            <person name="Brent C.S."/>
            <person name="Walsh D."/>
            <person name="Lavine L.C."/>
        </authorList>
    </citation>
    <scope>NUCLEOTIDE SEQUENCE</scope>
</reference>
<evidence type="ECO:0000313" key="3">
    <source>
        <dbReference type="EMBL" id="JAG17303.1"/>
    </source>
</evidence>
<reference evidence="8" key="3">
    <citation type="submission" date="2014-09" db="EMBL/GenBank/DDBJ databases">
        <authorList>
            <person name="Magalhaes I.L.F."/>
            <person name="Oliveira U."/>
            <person name="Santos F.R."/>
            <person name="Vidigal T.H.D.A."/>
            <person name="Brescovit A.D."/>
            <person name="Santos A.J."/>
        </authorList>
    </citation>
    <scope>NUCLEOTIDE SEQUENCE</scope>
</reference>
<feature type="signal peptide" evidence="2">
    <location>
        <begin position="1"/>
        <end position="24"/>
    </location>
</feature>
<evidence type="ECO:0000313" key="8">
    <source>
        <dbReference type="EMBL" id="JAG54093.1"/>
    </source>
</evidence>
<evidence type="ECO:0000313" key="7">
    <source>
        <dbReference type="EMBL" id="JAG23344.1"/>
    </source>
</evidence>
<feature type="chain" id="PRO_5015033902" evidence="2">
    <location>
        <begin position="25"/>
        <end position="335"/>
    </location>
</feature>
<reference evidence="7" key="2">
    <citation type="submission" date="2014-07" db="EMBL/GenBank/DDBJ databases">
        <authorList>
            <person name="Hull J."/>
        </authorList>
    </citation>
    <scope>NUCLEOTIDE SEQUENCE</scope>
</reference>
<keyword evidence="2" id="KW-0732">Signal</keyword>
<dbReference type="EMBL" id="GBHO01026301">
    <property type="protein sequence ID" value="JAG17303.1"/>
    <property type="molecule type" value="Transcribed_RNA"/>
</dbReference>
<dbReference type="GO" id="GO:0005737">
    <property type="term" value="C:cytoplasm"/>
    <property type="evidence" value="ECO:0007669"/>
    <property type="project" value="TreeGrafter"/>
</dbReference>
<dbReference type="InterPro" id="IPR021454">
    <property type="entry name" value="DUF3105"/>
</dbReference>
<dbReference type="PANTHER" id="PTHR34179:SF1">
    <property type="entry name" value="TUMOR PROTEIN P53-INDUCIBLE PROTEIN 13"/>
    <property type="match status" value="1"/>
</dbReference>